<comment type="caution">
    <text evidence="1">The sequence shown here is derived from an EMBL/GenBank/DDBJ whole genome shotgun (WGS) entry which is preliminary data.</text>
</comment>
<dbReference type="InterPro" id="IPR046275">
    <property type="entry name" value="DUF6308"/>
</dbReference>
<sequence length="232" mass="25249">MTTLTVGALTVELDQAKAWATEYLTSPRSSYPAYDAYEGSGTDSPLLGDADLLAPALLNVSQNPVPTYYSLKDLTPTLNELLQNVPTQLALDEATEDDLASVAALFGVLDSRPAFVGMTTLSKVLSRKRPGLIPVFDVAVRHCYTECDGAPVPVEKARSWEGYARAWLDAVRDDLVRHHREWEALAALAPEDQMPISPLRALDIVAWRAGQKALADLPPKRRGRRAAEAAPV</sequence>
<gene>
    <name evidence="1" type="ORF">LK10_10935</name>
</gene>
<proteinExistence type="predicted"/>
<dbReference type="RefSeq" id="WP_043123499.1">
    <property type="nucleotide sequence ID" value="NZ_JTDL01000109.1"/>
</dbReference>
<dbReference type="OrthoDB" id="5178186at2"/>
<dbReference type="AlphaFoldDB" id="A0A0B2AM46"/>
<protein>
    <submittedName>
        <fullName evidence="1">Uncharacterized protein</fullName>
    </submittedName>
</protein>
<dbReference type="Proteomes" id="UP000030982">
    <property type="component" value="Unassembled WGS sequence"/>
</dbReference>
<keyword evidence="2" id="KW-1185">Reference proteome</keyword>
<organism evidence="1 2">
    <name type="scientific">Sinomonas humi</name>
    <dbReference type="NCBI Taxonomy" id="1338436"/>
    <lineage>
        <taxon>Bacteria</taxon>
        <taxon>Bacillati</taxon>
        <taxon>Actinomycetota</taxon>
        <taxon>Actinomycetes</taxon>
        <taxon>Micrococcales</taxon>
        <taxon>Micrococcaceae</taxon>
        <taxon>Sinomonas</taxon>
    </lineage>
</organism>
<accession>A0A0B2AM46</accession>
<dbReference type="Pfam" id="PF19827">
    <property type="entry name" value="DUF6308"/>
    <property type="match status" value="1"/>
</dbReference>
<dbReference type="EMBL" id="JTDL01000109">
    <property type="protein sequence ID" value="KHL02914.1"/>
    <property type="molecule type" value="Genomic_DNA"/>
</dbReference>
<evidence type="ECO:0000313" key="1">
    <source>
        <dbReference type="EMBL" id="KHL02914.1"/>
    </source>
</evidence>
<evidence type="ECO:0000313" key="2">
    <source>
        <dbReference type="Proteomes" id="UP000030982"/>
    </source>
</evidence>
<name>A0A0B2AM46_9MICC</name>
<reference evidence="1 2" key="1">
    <citation type="submission" date="2014-09" db="EMBL/GenBank/DDBJ databases">
        <title>Genome sequence of Sinomonas sp. MUSC 117.</title>
        <authorList>
            <person name="Lee L.-H."/>
        </authorList>
    </citation>
    <scope>NUCLEOTIDE SEQUENCE [LARGE SCALE GENOMIC DNA]</scope>
    <source>
        <strain evidence="1 2">MUSC 117</strain>
    </source>
</reference>